<dbReference type="EMBL" id="CP074694">
    <property type="protein sequence ID" value="QVL32756.1"/>
    <property type="molecule type" value="Genomic_DNA"/>
</dbReference>
<feature type="compositionally biased region" description="Basic and acidic residues" evidence="1">
    <location>
        <begin position="131"/>
        <end position="143"/>
    </location>
</feature>
<dbReference type="PANTHER" id="PTHR46969">
    <property type="entry name" value="BIFUNCTIONAL PROTEIN HLDE"/>
    <property type="match status" value="1"/>
</dbReference>
<keyword evidence="4" id="KW-1185">Reference proteome</keyword>
<organism evidence="3 4">
    <name type="scientific">Telmatocola sphagniphila</name>
    <dbReference type="NCBI Taxonomy" id="1123043"/>
    <lineage>
        <taxon>Bacteria</taxon>
        <taxon>Pseudomonadati</taxon>
        <taxon>Planctomycetota</taxon>
        <taxon>Planctomycetia</taxon>
        <taxon>Gemmatales</taxon>
        <taxon>Gemmataceae</taxon>
    </lineage>
</organism>
<protein>
    <submittedName>
        <fullName evidence="3">Carbohydrate kinase</fullName>
    </submittedName>
</protein>
<evidence type="ECO:0000313" key="3">
    <source>
        <dbReference type="EMBL" id="QVL32756.1"/>
    </source>
</evidence>
<feature type="domain" description="Carbohydrate kinase PfkB" evidence="2">
    <location>
        <begin position="50"/>
        <end position="325"/>
    </location>
</feature>
<evidence type="ECO:0000313" key="4">
    <source>
        <dbReference type="Proteomes" id="UP000676194"/>
    </source>
</evidence>
<dbReference type="RefSeq" id="WP_213497646.1">
    <property type="nucleotide sequence ID" value="NZ_CP074694.1"/>
</dbReference>
<dbReference type="Pfam" id="PF00294">
    <property type="entry name" value="PfkB"/>
    <property type="match status" value="1"/>
</dbReference>
<dbReference type="PANTHER" id="PTHR46969:SF1">
    <property type="entry name" value="BIFUNCTIONAL PROTEIN HLDE"/>
    <property type="match status" value="1"/>
</dbReference>
<keyword evidence="3" id="KW-0418">Kinase</keyword>
<dbReference type="AlphaFoldDB" id="A0A8E6EYV8"/>
<dbReference type="GO" id="GO:0005829">
    <property type="term" value="C:cytosol"/>
    <property type="evidence" value="ECO:0007669"/>
    <property type="project" value="TreeGrafter"/>
</dbReference>
<sequence length="342" mass="37460">MLDSAKIEAILSQLPKVKIGLIGDLFLDRYLDIDSRLTEPSIETGLDAYQVANVRSYPGAMGTVINNLVALGVGKIVPISFVGVDGEGFELQESLRKMQVVDLKAVLLTSDRRTPTYCKPMLGEPGQPSRELNRLDTKNRTPTSREIEDKIVENLRNLFSEFDALIALDQVSEENCGVLTTRVREALIQIAGEQSEKFVLSDSRERINLFRKTWIKPNQREYELLLSEFRAEGYSAESLQDKMGTEFQGAFCTAGEAGIKIYRKQAAAETAHAYPVNGQIDIVGAGDSCSAAIASAIACGQSPLTAAQFGNLIASITIQQIGVTGTASPEQIRERWRQVVGN</sequence>
<evidence type="ECO:0000256" key="1">
    <source>
        <dbReference type="SAM" id="MobiDB-lite"/>
    </source>
</evidence>
<dbReference type="GO" id="GO:0033786">
    <property type="term" value="F:heptose-1-phosphate adenylyltransferase activity"/>
    <property type="evidence" value="ECO:0007669"/>
    <property type="project" value="TreeGrafter"/>
</dbReference>
<dbReference type="InterPro" id="IPR029056">
    <property type="entry name" value="Ribokinase-like"/>
</dbReference>
<evidence type="ECO:0000259" key="2">
    <source>
        <dbReference type="Pfam" id="PF00294"/>
    </source>
</evidence>
<name>A0A8E6EYV8_9BACT</name>
<keyword evidence="3" id="KW-0808">Transferase</keyword>
<gene>
    <name evidence="3" type="ORF">KIH39_02215</name>
</gene>
<accession>A0A8E6EYV8</accession>
<dbReference type="Gene3D" id="3.40.1190.20">
    <property type="match status" value="1"/>
</dbReference>
<dbReference type="KEGG" id="tsph:KIH39_02215"/>
<dbReference type="GO" id="GO:0033785">
    <property type="term" value="F:heptose 7-phosphate kinase activity"/>
    <property type="evidence" value="ECO:0007669"/>
    <property type="project" value="TreeGrafter"/>
</dbReference>
<dbReference type="InterPro" id="IPR011611">
    <property type="entry name" value="PfkB_dom"/>
</dbReference>
<proteinExistence type="predicted"/>
<dbReference type="Proteomes" id="UP000676194">
    <property type="component" value="Chromosome"/>
</dbReference>
<reference evidence="3" key="1">
    <citation type="submission" date="2021-05" db="EMBL/GenBank/DDBJ databases">
        <title>Complete genome sequence of the cellulolytic planctomycete Telmatocola sphagniphila SP2T and characterization of the first cellulase from planctomycetes.</title>
        <authorList>
            <person name="Rakitin A.L."/>
            <person name="Beletsky A.V."/>
            <person name="Naumoff D.G."/>
            <person name="Kulichevskaya I.S."/>
            <person name="Mardanov A.V."/>
            <person name="Ravin N.V."/>
            <person name="Dedysh S.N."/>
        </authorList>
    </citation>
    <scope>NUCLEOTIDE SEQUENCE</scope>
    <source>
        <strain evidence="3">SP2T</strain>
    </source>
</reference>
<dbReference type="SUPFAM" id="SSF53613">
    <property type="entry name" value="Ribokinase-like"/>
    <property type="match status" value="1"/>
</dbReference>
<feature type="region of interest" description="Disordered" evidence="1">
    <location>
        <begin position="120"/>
        <end position="143"/>
    </location>
</feature>